<dbReference type="PRINTS" id="PR00465">
    <property type="entry name" value="EP450IV"/>
</dbReference>
<dbReference type="GO" id="GO:0005506">
    <property type="term" value="F:iron ion binding"/>
    <property type="evidence" value="ECO:0007669"/>
    <property type="project" value="InterPro"/>
</dbReference>
<comment type="caution">
    <text evidence="9">The sequence shown here is derived from an EMBL/GenBank/DDBJ whole genome shotgun (WGS) entry which is preliminary data.</text>
</comment>
<dbReference type="Gene3D" id="1.10.630.10">
    <property type="entry name" value="Cytochrome P450"/>
    <property type="match status" value="2"/>
</dbReference>
<keyword evidence="5 8" id="KW-0560">Oxidoreductase</keyword>
<evidence type="ECO:0000256" key="7">
    <source>
        <dbReference type="PIRSR" id="PIRSR602403-1"/>
    </source>
</evidence>
<dbReference type="InterPro" id="IPR001128">
    <property type="entry name" value="Cyt_P450"/>
</dbReference>
<reference evidence="9" key="1">
    <citation type="journal article" date="2021" name="Front. Plant Sci.">
        <title>Chromosome-Scale Genome Assembly for Chinese Sour Jujube and Insights Into Its Genome Evolution and Domestication Signature.</title>
        <authorList>
            <person name="Shen L.-Y."/>
            <person name="Luo H."/>
            <person name="Wang X.-L."/>
            <person name="Wang X.-M."/>
            <person name="Qiu X.-J."/>
            <person name="Liu H."/>
            <person name="Zhou S.-S."/>
            <person name="Jia K.-H."/>
            <person name="Nie S."/>
            <person name="Bao Y.-T."/>
            <person name="Zhang R.-G."/>
            <person name="Yun Q.-Z."/>
            <person name="Chai Y.-H."/>
            <person name="Lu J.-Y."/>
            <person name="Li Y."/>
            <person name="Zhao S.-W."/>
            <person name="Mao J.-F."/>
            <person name="Jia S.-G."/>
            <person name="Mao Y.-M."/>
        </authorList>
    </citation>
    <scope>NUCLEOTIDE SEQUENCE</scope>
    <source>
        <strain evidence="9">AT0</strain>
        <tissue evidence="9">Leaf</tissue>
    </source>
</reference>
<dbReference type="Pfam" id="PF00067">
    <property type="entry name" value="p450"/>
    <property type="match status" value="1"/>
</dbReference>
<evidence type="ECO:0000256" key="4">
    <source>
        <dbReference type="ARBA" id="ARBA00022723"/>
    </source>
</evidence>
<evidence type="ECO:0000313" key="9">
    <source>
        <dbReference type="EMBL" id="KAH7537982.1"/>
    </source>
</evidence>
<evidence type="ECO:0000256" key="3">
    <source>
        <dbReference type="ARBA" id="ARBA00022617"/>
    </source>
</evidence>
<comment type="cofactor">
    <cofactor evidence="1 7">
        <name>heme</name>
        <dbReference type="ChEBI" id="CHEBI:30413"/>
    </cofactor>
</comment>
<gene>
    <name evidence="9" type="ORF">FEM48_Zijuj03G0150900</name>
</gene>
<evidence type="ECO:0000256" key="8">
    <source>
        <dbReference type="RuleBase" id="RU000461"/>
    </source>
</evidence>
<dbReference type="EMBL" id="JAEACU010000003">
    <property type="protein sequence ID" value="KAH7537982.1"/>
    <property type="molecule type" value="Genomic_DNA"/>
</dbReference>
<keyword evidence="8" id="KW-0503">Monooxygenase</keyword>
<evidence type="ECO:0008006" key="11">
    <source>
        <dbReference type="Google" id="ProtNLM"/>
    </source>
</evidence>
<sequence length="357" mass="40642">MGKKTHSHITFAHFAKAYGPLISLREGTRLVVVASSPAAATEILKTHDRQFSFRFIPDKSSDSNPDPFSMASLVWAPECSGQWKVLRSLCRSELFSPKAIDSQANLRRTKLGEMVNFLDCKEGQVVQIKDVVFTTVFNTLSTLFFSKDLVRFQDGEEESSGLKDHFKELAELAGKPNIADFYPILERLDLQELRREFDQDSNISESVVSQLPYLNACFKETLRLHPPAPFLLPHCASETCKVMEYTVPKNSRVIVNFWAIGHDPEIWEDPFKFKPERFIGSELDYKGHDYEYLPFGAGRRSCPGQPLGSKQAPLILAYLLHCFDWSVPNNSPIDTSERLILSLEMVHPLKLIPKRRF</sequence>
<dbReference type="PANTHER" id="PTHR47950">
    <property type="entry name" value="CYTOCHROME P450, FAMILY 76, SUBFAMILY C, POLYPEPTIDE 5-RELATED"/>
    <property type="match status" value="1"/>
</dbReference>
<proteinExistence type="inferred from homology"/>
<dbReference type="GO" id="GO:0016705">
    <property type="term" value="F:oxidoreductase activity, acting on paired donors, with incorporation or reduction of molecular oxygen"/>
    <property type="evidence" value="ECO:0007669"/>
    <property type="project" value="InterPro"/>
</dbReference>
<dbReference type="InterPro" id="IPR017972">
    <property type="entry name" value="Cyt_P450_CS"/>
</dbReference>
<dbReference type="InterPro" id="IPR036396">
    <property type="entry name" value="Cyt_P450_sf"/>
</dbReference>
<dbReference type="PROSITE" id="PS00086">
    <property type="entry name" value="CYTOCHROME_P450"/>
    <property type="match status" value="1"/>
</dbReference>
<evidence type="ECO:0000313" key="10">
    <source>
        <dbReference type="Proteomes" id="UP000813462"/>
    </source>
</evidence>
<protein>
    <recommendedName>
        <fullName evidence="11">Cytochrome P450</fullName>
    </recommendedName>
</protein>
<dbReference type="Proteomes" id="UP000813462">
    <property type="component" value="Unassembled WGS sequence"/>
</dbReference>
<keyword evidence="3 7" id="KW-0349">Heme</keyword>
<keyword evidence="6 7" id="KW-0408">Iron</keyword>
<keyword evidence="4 7" id="KW-0479">Metal-binding</keyword>
<comment type="similarity">
    <text evidence="2 8">Belongs to the cytochrome P450 family.</text>
</comment>
<evidence type="ECO:0000256" key="6">
    <source>
        <dbReference type="ARBA" id="ARBA00023004"/>
    </source>
</evidence>
<accession>A0A978VR07</accession>
<dbReference type="PANTHER" id="PTHR47950:SF49">
    <property type="entry name" value="CYTOCHROME P450"/>
    <property type="match status" value="1"/>
</dbReference>
<dbReference type="SUPFAM" id="SSF48264">
    <property type="entry name" value="Cytochrome P450"/>
    <property type="match status" value="1"/>
</dbReference>
<evidence type="ECO:0000256" key="2">
    <source>
        <dbReference type="ARBA" id="ARBA00010617"/>
    </source>
</evidence>
<evidence type="ECO:0000256" key="5">
    <source>
        <dbReference type="ARBA" id="ARBA00023002"/>
    </source>
</evidence>
<organism evidence="9 10">
    <name type="scientific">Ziziphus jujuba var. spinosa</name>
    <dbReference type="NCBI Taxonomy" id="714518"/>
    <lineage>
        <taxon>Eukaryota</taxon>
        <taxon>Viridiplantae</taxon>
        <taxon>Streptophyta</taxon>
        <taxon>Embryophyta</taxon>
        <taxon>Tracheophyta</taxon>
        <taxon>Spermatophyta</taxon>
        <taxon>Magnoliopsida</taxon>
        <taxon>eudicotyledons</taxon>
        <taxon>Gunneridae</taxon>
        <taxon>Pentapetalae</taxon>
        <taxon>rosids</taxon>
        <taxon>fabids</taxon>
        <taxon>Rosales</taxon>
        <taxon>Rhamnaceae</taxon>
        <taxon>Paliureae</taxon>
        <taxon>Ziziphus</taxon>
    </lineage>
</organism>
<dbReference type="AlphaFoldDB" id="A0A978VR07"/>
<feature type="binding site" description="axial binding residue" evidence="7">
    <location>
        <position position="302"/>
    </location>
    <ligand>
        <name>heme</name>
        <dbReference type="ChEBI" id="CHEBI:30413"/>
    </ligand>
    <ligandPart>
        <name>Fe</name>
        <dbReference type="ChEBI" id="CHEBI:18248"/>
    </ligandPart>
</feature>
<dbReference type="GO" id="GO:0020037">
    <property type="term" value="F:heme binding"/>
    <property type="evidence" value="ECO:0007669"/>
    <property type="project" value="InterPro"/>
</dbReference>
<dbReference type="GO" id="GO:0004497">
    <property type="term" value="F:monooxygenase activity"/>
    <property type="evidence" value="ECO:0007669"/>
    <property type="project" value="UniProtKB-KW"/>
</dbReference>
<evidence type="ECO:0000256" key="1">
    <source>
        <dbReference type="ARBA" id="ARBA00001971"/>
    </source>
</evidence>
<dbReference type="InterPro" id="IPR002403">
    <property type="entry name" value="Cyt_P450_E_grp-IV"/>
</dbReference>
<name>A0A978VR07_ZIZJJ</name>